<sequence>MEGDVAAARTRESSMKSRSGKRKRWLSRKWRISAKGNPWIKADGFRITVYRRGSGWAATLSSDDNSRVLHSRRNFKTEDQAKLAAFDHITRLLTPEA</sequence>
<evidence type="ECO:0000313" key="3">
    <source>
        <dbReference type="Proteomes" id="UP000287996"/>
    </source>
</evidence>
<name>A0A432ZT07_9GAMM</name>
<reference evidence="2 3" key="1">
    <citation type="journal article" date="2011" name="Front. Microbiol.">
        <title>Genomic signatures of strain selection and enhancement in Bacillus atrophaeus var. globigii, a historical biowarfare simulant.</title>
        <authorList>
            <person name="Gibbons H.S."/>
            <person name="Broomall S.M."/>
            <person name="McNew L.A."/>
            <person name="Daligault H."/>
            <person name="Chapman C."/>
            <person name="Bruce D."/>
            <person name="Karavis M."/>
            <person name="Krepps M."/>
            <person name="McGregor P.A."/>
            <person name="Hong C."/>
            <person name="Park K.H."/>
            <person name="Akmal A."/>
            <person name="Feldman A."/>
            <person name="Lin J.S."/>
            <person name="Chang W.E."/>
            <person name="Higgs B.W."/>
            <person name="Demirev P."/>
            <person name="Lindquist J."/>
            <person name="Liem A."/>
            <person name="Fochler E."/>
            <person name="Read T.D."/>
            <person name="Tapia R."/>
            <person name="Johnson S."/>
            <person name="Bishop-Lilly K.A."/>
            <person name="Detter C."/>
            <person name="Han C."/>
            <person name="Sozhamannan S."/>
            <person name="Rosenzweig C.N."/>
            <person name="Skowronski E.W."/>
        </authorList>
    </citation>
    <scope>NUCLEOTIDE SEQUENCE [LARGE SCALE GENOMIC DNA]</scope>
    <source>
        <strain evidence="2 3">CC-PW-9</strain>
    </source>
</reference>
<gene>
    <name evidence="2" type="ORF">CWI84_02260</name>
</gene>
<protein>
    <submittedName>
        <fullName evidence="2">Uncharacterized protein</fullName>
    </submittedName>
</protein>
<evidence type="ECO:0000256" key="1">
    <source>
        <dbReference type="SAM" id="MobiDB-lite"/>
    </source>
</evidence>
<proteinExistence type="predicted"/>
<comment type="caution">
    <text evidence="2">The sequence shown here is derived from an EMBL/GenBank/DDBJ whole genome shotgun (WGS) entry which is preliminary data.</text>
</comment>
<dbReference type="Proteomes" id="UP000287996">
    <property type="component" value="Unassembled WGS sequence"/>
</dbReference>
<dbReference type="AlphaFoldDB" id="A0A432ZT07"/>
<keyword evidence="3" id="KW-1185">Reference proteome</keyword>
<dbReference type="EMBL" id="PIQH01000002">
    <property type="protein sequence ID" value="RUO80958.1"/>
    <property type="molecule type" value="Genomic_DNA"/>
</dbReference>
<feature type="region of interest" description="Disordered" evidence="1">
    <location>
        <begin position="1"/>
        <end position="22"/>
    </location>
</feature>
<evidence type="ECO:0000313" key="2">
    <source>
        <dbReference type="EMBL" id="RUO80958.1"/>
    </source>
</evidence>
<organism evidence="2 3">
    <name type="scientific">Idiomarina tyrosinivorans</name>
    <dbReference type="NCBI Taxonomy" id="1445662"/>
    <lineage>
        <taxon>Bacteria</taxon>
        <taxon>Pseudomonadati</taxon>
        <taxon>Pseudomonadota</taxon>
        <taxon>Gammaproteobacteria</taxon>
        <taxon>Alteromonadales</taxon>
        <taxon>Idiomarinaceae</taxon>
        <taxon>Idiomarina</taxon>
    </lineage>
</organism>
<accession>A0A432ZT07</accession>